<keyword evidence="15" id="KW-1185">Reference proteome</keyword>
<dbReference type="InterPro" id="IPR041709">
    <property type="entry name" value="EF-Tu_GTP-bd"/>
</dbReference>
<dbReference type="OMA" id="PFDRIDR"/>
<dbReference type="GO" id="GO:0005739">
    <property type="term" value="C:mitochondrion"/>
    <property type="evidence" value="ECO:0007669"/>
    <property type="project" value="TreeGrafter"/>
</dbReference>
<name>R7V814_CAPTE</name>
<dbReference type="InterPro" id="IPR033720">
    <property type="entry name" value="EFTU_2"/>
</dbReference>
<evidence type="ECO:0000256" key="7">
    <source>
        <dbReference type="ARBA" id="ARBA00022768"/>
    </source>
</evidence>
<dbReference type="InterPro" id="IPR009000">
    <property type="entry name" value="Transl_B-barrel_sf"/>
</dbReference>
<dbReference type="FunFam" id="2.40.30.10:FF:000085">
    <property type="entry name" value="Elongation factor Tu"/>
    <property type="match status" value="1"/>
</dbReference>
<reference evidence="14" key="3">
    <citation type="submission" date="2015-06" db="UniProtKB">
        <authorList>
            <consortium name="EnsemblMetazoa"/>
        </authorList>
    </citation>
    <scope>IDENTIFICATION</scope>
</reference>
<dbReference type="CDD" id="cd01884">
    <property type="entry name" value="EF_Tu"/>
    <property type="match status" value="1"/>
</dbReference>
<dbReference type="Pfam" id="PF03143">
    <property type="entry name" value="GTP_EFTU_D3"/>
    <property type="match status" value="1"/>
</dbReference>
<evidence type="ECO:0000256" key="3">
    <source>
        <dbReference type="ARBA" id="ARBA00011986"/>
    </source>
</evidence>
<evidence type="ECO:0000313" key="14">
    <source>
        <dbReference type="EnsemblMetazoa" id="CapteP153883"/>
    </source>
</evidence>
<dbReference type="InterPro" id="IPR027417">
    <property type="entry name" value="P-loop_NTPase"/>
</dbReference>
<dbReference type="STRING" id="283909.R7V814"/>
<protein>
    <recommendedName>
        <fullName evidence="3">protein-synthesizing GTPase</fullName>
        <ecNumber evidence="3">3.6.5.3</ecNumber>
    </recommendedName>
</protein>
<dbReference type="InterPro" id="IPR000795">
    <property type="entry name" value="T_Tr_GTP-bd_dom"/>
</dbReference>
<dbReference type="Proteomes" id="UP000014760">
    <property type="component" value="Unassembled WGS sequence"/>
</dbReference>
<dbReference type="PROSITE" id="PS51722">
    <property type="entry name" value="G_TR_2"/>
    <property type="match status" value="1"/>
</dbReference>
<dbReference type="HOGENOM" id="CLU_007265_0_0_1"/>
<accession>R7V814</accession>
<dbReference type="OrthoDB" id="2067at2759"/>
<dbReference type="GO" id="GO:0046872">
    <property type="term" value="F:metal ion binding"/>
    <property type="evidence" value="ECO:0007669"/>
    <property type="project" value="UniProtKB-KW"/>
</dbReference>
<evidence type="ECO:0000313" key="13">
    <source>
        <dbReference type="EMBL" id="ELU14637.1"/>
    </source>
</evidence>
<dbReference type="Pfam" id="PF03144">
    <property type="entry name" value="GTP_EFTU_D2"/>
    <property type="match status" value="1"/>
</dbReference>
<keyword evidence="5" id="KW-0479">Metal-binding</keyword>
<dbReference type="EMBL" id="AMQN01018470">
    <property type="status" value="NOT_ANNOTATED_CDS"/>
    <property type="molecule type" value="Genomic_DNA"/>
</dbReference>
<evidence type="ECO:0000256" key="5">
    <source>
        <dbReference type="ARBA" id="ARBA00022723"/>
    </source>
</evidence>
<dbReference type="InterPro" id="IPR004160">
    <property type="entry name" value="Transl_elong_EFTu/EF1A_C"/>
</dbReference>
<evidence type="ECO:0000256" key="4">
    <source>
        <dbReference type="ARBA" id="ARBA00022490"/>
    </source>
</evidence>
<dbReference type="CDD" id="cd03697">
    <property type="entry name" value="EFTU_II"/>
    <property type="match status" value="1"/>
</dbReference>
<evidence type="ECO:0000256" key="6">
    <source>
        <dbReference type="ARBA" id="ARBA00022741"/>
    </source>
</evidence>
<dbReference type="FunCoup" id="R7V814">
    <property type="interactions" value="57"/>
</dbReference>
<dbReference type="InterPro" id="IPR050055">
    <property type="entry name" value="EF-Tu_GTPase"/>
</dbReference>
<comment type="similarity">
    <text evidence="1">Belongs to the TRAFAC class translation factor GTPase superfamily. Classic translation factor GTPase family. EF-Tu/EF-1A subfamily.</text>
</comment>
<dbReference type="NCBIfam" id="NF000766">
    <property type="entry name" value="PRK00049.1"/>
    <property type="match status" value="1"/>
</dbReference>
<sequence>MASKCLSLRSVFCGKRAFLRHAVNSSARDYLQFSHRLFRSEYLAFSGVRLLSTQPELPHCNVGTIGHIDHGKTTLTAAITRVLEAQGLAKFISFDNIDRAPEERARGITINACHVEYNSEKHHYAHTDCPGHIDYIKNMITGTSQMDGAIVVVDGTEGTMPQTREHLLLSKQIGVKTIIVFINKADKADEEMLELVELEIRDLLNEFGFDGDNAPVICGSALSALNGTNPEIGEQSIMRLVEAMDKNLVPPQRDIDAPFCMPIETAVSVAGRGTVAVGTVRQGKLKKNSAIQLIGHGRTLNTTASDLQVFRKSQSEVQAGDNVGVLLRGFKKEQIERGMFIAAPGSLTEHNAFNAQIYVQRRDEGGRTKPITSNYIQVMFGDTWNMPCLVKLPDGVQMIMPGDTGQANILLRKPLVIQAGQRFIIREDKATTITGIVTETLPISDEKISGFNFRHAKPSKIEGKVPLKLRRSRGGS</sequence>
<dbReference type="Gene3D" id="3.40.50.300">
    <property type="entry name" value="P-loop containing nucleotide triphosphate hydrolases"/>
    <property type="match status" value="1"/>
</dbReference>
<dbReference type="GO" id="GO:0003924">
    <property type="term" value="F:GTPase activity"/>
    <property type="evidence" value="ECO:0007669"/>
    <property type="project" value="InterPro"/>
</dbReference>
<dbReference type="Gene3D" id="2.40.30.10">
    <property type="entry name" value="Translation factors"/>
    <property type="match status" value="2"/>
</dbReference>
<dbReference type="NCBIfam" id="NF009372">
    <property type="entry name" value="PRK12735.1"/>
    <property type="match status" value="1"/>
</dbReference>
<keyword evidence="8" id="KW-0378">Hydrolase</keyword>
<evidence type="ECO:0000256" key="2">
    <source>
        <dbReference type="ARBA" id="ARBA00011245"/>
    </source>
</evidence>
<dbReference type="Pfam" id="PF00009">
    <property type="entry name" value="GTP_EFTU"/>
    <property type="match status" value="1"/>
</dbReference>
<organism evidence="13">
    <name type="scientific">Capitella teleta</name>
    <name type="common">Polychaete worm</name>
    <dbReference type="NCBI Taxonomy" id="283909"/>
    <lineage>
        <taxon>Eukaryota</taxon>
        <taxon>Metazoa</taxon>
        <taxon>Spiralia</taxon>
        <taxon>Lophotrochozoa</taxon>
        <taxon>Annelida</taxon>
        <taxon>Polychaeta</taxon>
        <taxon>Sedentaria</taxon>
        <taxon>Scolecida</taxon>
        <taxon>Capitellidae</taxon>
        <taxon>Capitella</taxon>
    </lineage>
</organism>
<keyword evidence="6" id="KW-0547">Nucleotide-binding</keyword>
<reference evidence="15" key="1">
    <citation type="submission" date="2012-12" db="EMBL/GenBank/DDBJ databases">
        <authorList>
            <person name="Hellsten U."/>
            <person name="Grimwood J."/>
            <person name="Chapman J.A."/>
            <person name="Shapiro H."/>
            <person name="Aerts A."/>
            <person name="Otillar R.P."/>
            <person name="Terry A.Y."/>
            <person name="Boore J.L."/>
            <person name="Simakov O."/>
            <person name="Marletaz F."/>
            <person name="Cho S.-J."/>
            <person name="Edsinger-Gonzales E."/>
            <person name="Havlak P."/>
            <person name="Kuo D.-H."/>
            <person name="Larsson T."/>
            <person name="Lv J."/>
            <person name="Arendt D."/>
            <person name="Savage R."/>
            <person name="Osoegawa K."/>
            <person name="de Jong P."/>
            <person name="Lindberg D.R."/>
            <person name="Seaver E.C."/>
            <person name="Weisblat D.A."/>
            <person name="Putnam N.H."/>
            <person name="Grigoriev I.V."/>
            <person name="Rokhsar D.S."/>
        </authorList>
    </citation>
    <scope>NUCLEOTIDE SEQUENCE</scope>
    <source>
        <strain evidence="15">I ESC-2004</strain>
    </source>
</reference>
<dbReference type="NCBIfam" id="NF009373">
    <property type="entry name" value="PRK12736.1"/>
    <property type="match status" value="1"/>
</dbReference>
<comment type="subunit">
    <text evidence="2">Monomer.</text>
</comment>
<dbReference type="PANTHER" id="PTHR43721">
    <property type="entry name" value="ELONGATION FACTOR TU-RELATED"/>
    <property type="match status" value="1"/>
</dbReference>
<evidence type="ECO:0000256" key="10">
    <source>
        <dbReference type="ARBA" id="ARBA00022917"/>
    </source>
</evidence>
<dbReference type="GO" id="GO:0003746">
    <property type="term" value="F:translation elongation factor activity"/>
    <property type="evidence" value="ECO:0007669"/>
    <property type="project" value="UniProtKB-KW"/>
</dbReference>
<evidence type="ECO:0000313" key="15">
    <source>
        <dbReference type="Proteomes" id="UP000014760"/>
    </source>
</evidence>
<dbReference type="SUPFAM" id="SSF50465">
    <property type="entry name" value="EF-Tu/eEF-1alpha/eIF2-gamma C-terminal domain"/>
    <property type="match status" value="1"/>
</dbReference>
<gene>
    <name evidence="13" type="ORF">CAPTEDRAFT_153883</name>
</gene>
<keyword evidence="11" id="KW-0342">GTP-binding</keyword>
<evidence type="ECO:0000256" key="11">
    <source>
        <dbReference type="ARBA" id="ARBA00023134"/>
    </source>
</evidence>
<dbReference type="EC" id="3.6.5.3" evidence="3"/>
<dbReference type="AlphaFoldDB" id="R7V814"/>
<keyword evidence="7" id="KW-0251">Elongation factor</keyword>
<dbReference type="SUPFAM" id="SSF52540">
    <property type="entry name" value="P-loop containing nucleoside triphosphate hydrolases"/>
    <property type="match status" value="1"/>
</dbReference>
<keyword evidence="4" id="KW-0963">Cytoplasm</keyword>
<keyword evidence="10" id="KW-0648">Protein biosynthesis</keyword>
<dbReference type="InterPro" id="IPR009001">
    <property type="entry name" value="Transl_elong_EF1A/Init_IF2_C"/>
</dbReference>
<dbReference type="PRINTS" id="PR00315">
    <property type="entry name" value="ELONGATNFCT"/>
</dbReference>
<feature type="domain" description="Tr-type G" evidence="12">
    <location>
        <begin position="57"/>
        <end position="252"/>
    </location>
</feature>
<evidence type="ECO:0000256" key="9">
    <source>
        <dbReference type="ARBA" id="ARBA00022842"/>
    </source>
</evidence>
<dbReference type="InterPro" id="IPR031157">
    <property type="entry name" value="G_TR_CS"/>
</dbReference>
<dbReference type="EnsemblMetazoa" id="CapteT153883">
    <property type="protein sequence ID" value="CapteP153883"/>
    <property type="gene ID" value="CapteG153883"/>
</dbReference>
<evidence type="ECO:0000256" key="1">
    <source>
        <dbReference type="ARBA" id="ARBA00007249"/>
    </source>
</evidence>
<evidence type="ECO:0000259" key="12">
    <source>
        <dbReference type="PROSITE" id="PS51722"/>
    </source>
</evidence>
<reference evidence="13 15" key="2">
    <citation type="journal article" date="2013" name="Nature">
        <title>Insights into bilaterian evolution from three spiralian genomes.</title>
        <authorList>
            <person name="Simakov O."/>
            <person name="Marletaz F."/>
            <person name="Cho S.J."/>
            <person name="Edsinger-Gonzales E."/>
            <person name="Havlak P."/>
            <person name="Hellsten U."/>
            <person name="Kuo D.H."/>
            <person name="Larsson T."/>
            <person name="Lv J."/>
            <person name="Arendt D."/>
            <person name="Savage R."/>
            <person name="Osoegawa K."/>
            <person name="de Jong P."/>
            <person name="Grimwood J."/>
            <person name="Chapman J.A."/>
            <person name="Shapiro H."/>
            <person name="Aerts A."/>
            <person name="Otillar R.P."/>
            <person name="Terry A.Y."/>
            <person name="Boore J.L."/>
            <person name="Grigoriev I.V."/>
            <person name="Lindberg D.R."/>
            <person name="Seaver E.C."/>
            <person name="Weisblat D.A."/>
            <person name="Putnam N.H."/>
            <person name="Rokhsar D.S."/>
        </authorList>
    </citation>
    <scope>NUCLEOTIDE SEQUENCE</scope>
    <source>
        <strain evidence="13 15">I ESC-2004</strain>
    </source>
</reference>
<dbReference type="SUPFAM" id="SSF50447">
    <property type="entry name" value="Translation proteins"/>
    <property type="match status" value="1"/>
</dbReference>
<dbReference type="GO" id="GO:0070125">
    <property type="term" value="P:mitochondrial translational elongation"/>
    <property type="evidence" value="ECO:0007669"/>
    <property type="project" value="TreeGrafter"/>
</dbReference>
<dbReference type="GO" id="GO:0005525">
    <property type="term" value="F:GTP binding"/>
    <property type="evidence" value="ECO:0007669"/>
    <property type="project" value="UniProtKB-KW"/>
</dbReference>
<proteinExistence type="inferred from homology"/>
<evidence type="ECO:0000256" key="8">
    <source>
        <dbReference type="ARBA" id="ARBA00022801"/>
    </source>
</evidence>
<keyword evidence="9" id="KW-0460">Magnesium</keyword>
<dbReference type="FunFam" id="3.40.50.300:FF:000576">
    <property type="entry name" value="Elongation factor Tu"/>
    <property type="match status" value="1"/>
</dbReference>
<dbReference type="EMBL" id="KB294406">
    <property type="protein sequence ID" value="ELU14637.1"/>
    <property type="molecule type" value="Genomic_DNA"/>
</dbReference>
<dbReference type="PROSITE" id="PS00301">
    <property type="entry name" value="G_TR_1"/>
    <property type="match status" value="1"/>
</dbReference>
<dbReference type="PANTHER" id="PTHR43721:SF2">
    <property type="entry name" value="ELONGATION FACTOR TU, MITOCHONDRIAL"/>
    <property type="match status" value="1"/>
</dbReference>
<dbReference type="InterPro" id="IPR004161">
    <property type="entry name" value="EFTu-like_2"/>
</dbReference>